<keyword evidence="5" id="KW-1185">Reference proteome</keyword>
<proteinExistence type="predicted"/>
<dbReference type="Gene3D" id="3.40.630.30">
    <property type="match status" value="1"/>
</dbReference>
<keyword evidence="1" id="KW-0808">Transferase</keyword>
<dbReference type="RefSeq" id="WP_018526035.1">
    <property type="nucleotide sequence ID" value="NZ_LPWH01000050.1"/>
</dbReference>
<name>A0A2S4JWZ8_9SPIO</name>
<comment type="caution">
    <text evidence="4">The sequence shown here is derived from an EMBL/GenBank/DDBJ whole genome shotgun (WGS) entry which is preliminary data.</text>
</comment>
<dbReference type="EMBL" id="LPWH01000050">
    <property type="protein sequence ID" value="POR04048.1"/>
    <property type="molecule type" value="Genomic_DNA"/>
</dbReference>
<evidence type="ECO:0000313" key="4">
    <source>
        <dbReference type="EMBL" id="POR04048.1"/>
    </source>
</evidence>
<sequence length="159" mass="17928">MEQTRIIRMEERHVDEAASFIARVLDEPQEVTVQDLEDFLDWDDDEVLLLVAETGGGRFAGVAGVVYEDWNDTATIEWIGLIPELRGQSIGSEMLNRMIEWTRAQGGRKIYVDTGVEEVKALAFYEKNGFSREAVLRDWYGDGSDAVVLSRRVTEASAP</sequence>
<dbReference type="PANTHER" id="PTHR43800">
    <property type="entry name" value="PEPTIDYL-LYSINE N-ACETYLTRANSFERASE YJAB"/>
    <property type="match status" value="1"/>
</dbReference>
<dbReference type="PANTHER" id="PTHR43800:SF1">
    <property type="entry name" value="PEPTIDYL-LYSINE N-ACETYLTRANSFERASE YJAB"/>
    <property type="match status" value="1"/>
</dbReference>
<dbReference type="AlphaFoldDB" id="A0A2S4JWZ8"/>
<dbReference type="CDD" id="cd04301">
    <property type="entry name" value="NAT_SF"/>
    <property type="match status" value="1"/>
</dbReference>
<dbReference type="SUPFAM" id="SSF55729">
    <property type="entry name" value="Acyl-CoA N-acyltransferases (Nat)"/>
    <property type="match status" value="1"/>
</dbReference>
<organism evidence="4 5">
    <name type="scientific">Alkalispirochaeta sphaeroplastigenens</name>
    <dbReference type="NCBI Taxonomy" id="1187066"/>
    <lineage>
        <taxon>Bacteria</taxon>
        <taxon>Pseudomonadati</taxon>
        <taxon>Spirochaetota</taxon>
        <taxon>Spirochaetia</taxon>
        <taxon>Spirochaetales</taxon>
        <taxon>Spirochaetaceae</taxon>
        <taxon>Alkalispirochaeta</taxon>
    </lineage>
</organism>
<evidence type="ECO:0000256" key="2">
    <source>
        <dbReference type="ARBA" id="ARBA00023315"/>
    </source>
</evidence>
<gene>
    <name evidence="4" type="ORF">AU468_04335</name>
</gene>
<keyword evidence="2" id="KW-0012">Acyltransferase</keyword>
<reference evidence="5" key="1">
    <citation type="submission" date="2015-12" db="EMBL/GenBank/DDBJ databases">
        <authorList>
            <person name="Lodha T.D."/>
            <person name="Chintalapati S."/>
            <person name="Chintalapati V.R."/>
            <person name="Sravanthi T."/>
        </authorList>
    </citation>
    <scope>NUCLEOTIDE SEQUENCE [LARGE SCALE GENOMIC DNA]</scope>
    <source>
        <strain evidence="5">JC133</strain>
    </source>
</reference>
<evidence type="ECO:0000313" key="5">
    <source>
        <dbReference type="Proteomes" id="UP000237350"/>
    </source>
</evidence>
<evidence type="ECO:0000256" key="1">
    <source>
        <dbReference type="ARBA" id="ARBA00022679"/>
    </source>
</evidence>
<dbReference type="Proteomes" id="UP000237350">
    <property type="component" value="Unassembled WGS sequence"/>
</dbReference>
<evidence type="ECO:0000259" key="3">
    <source>
        <dbReference type="PROSITE" id="PS51186"/>
    </source>
</evidence>
<dbReference type="InterPro" id="IPR000182">
    <property type="entry name" value="GNAT_dom"/>
</dbReference>
<feature type="domain" description="N-acetyltransferase" evidence="3">
    <location>
        <begin position="4"/>
        <end position="154"/>
    </location>
</feature>
<accession>A0A2S4JWZ8</accession>
<dbReference type="InterPro" id="IPR016181">
    <property type="entry name" value="Acyl_CoA_acyltransferase"/>
</dbReference>
<protein>
    <recommendedName>
        <fullName evidence="3">N-acetyltransferase domain-containing protein</fullName>
    </recommendedName>
</protein>
<dbReference type="GO" id="GO:0016747">
    <property type="term" value="F:acyltransferase activity, transferring groups other than amino-acyl groups"/>
    <property type="evidence" value="ECO:0007669"/>
    <property type="project" value="InterPro"/>
</dbReference>
<dbReference type="PROSITE" id="PS51186">
    <property type="entry name" value="GNAT"/>
    <property type="match status" value="1"/>
</dbReference>
<dbReference type="Pfam" id="PF00583">
    <property type="entry name" value="Acetyltransf_1"/>
    <property type="match status" value="1"/>
</dbReference>